<evidence type="ECO:0000256" key="1">
    <source>
        <dbReference type="SAM" id="Phobius"/>
    </source>
</evidence>
<keyword evidence="1" id="KW-1133">Transmembrane helix</keyword>
<reference evidence="2" key="1">
    <citation type="submission" date="2023-07" db="EMBL/GenBank/DDBJ databases">
        <authorList>
            <person name="Peng Z."/>
        </authorList>
    </citation>
    <scope>NUCLEOTIDE SEQUENCE</scope>
    <source>
        <strain evidence="2">KP219</strain>
    </source>
</reference>
<accession>A0AAW8ASX8</accession>
<comment type="caution">
    <text evidence="2">The sequence shown here is derived from an EMBL/GenBank/DDBJ whole genome shotgun (WGS) entry which is preliminary data.</text>
</comment>
<evidence type="ECO:0000313" key="3">
    <source>
        <dbReference type="Proteomes" id="UP001244490"/>
    </source>
</evidence>
<proteinExistence type="predicted"/>
<name>A0AAW8ASX8_KLEPN</name>
<protein>
    <recommendedName>
        <fullName evidence="4">Inner membrane protein</fullName>
    </recommendedName>
</protein>
<evidence type="ECO:0008006" key="4">
    <source>
        <dbReference type="Google" id="ProtNLM"/>
    </source>
</evidence>
<dbReference type="Proteomes" id="UP001244490">
    <property type="component" value="Unassembled WGS sequence"/>
</dbReference>
<keyword evidence="1" id="KW-0812">Transmembrane</keyword>
<dbReference type="EMBL" id="JAUUIA010001330">
    <property type="protein sequence ID" value="MDP0971856.1"/>
    <property type="molecule type" value="Genomic_DNA"/>
</dbReference>
<feature type="transmembrane region" description="Helical" evidence="1">
    <location>
        <begin position="16"/>
        <end position="36"/>
    </location>
</feature>
<dbReference type="RefSeq" id="WP_305202826.1">
    <property type="nucleotide sequence ID" value="NZ_JAUUIA010001330.1"/>
</dbReference>
<gene>
    <name evidence="2" type="ORF">Q6294_33525</name>
</gene>
<evidence type="ECO:0000313" key="2">
    <source>
        <dbReference type="EMBL" id="MDP0971856.1"/>
    </source>
</evidence>
<organism evidence="2 3">
    <name type="scientific">Klebsiella pneumoniae</name>
    <dbReference type="NCBI Taxonomy" id="573"/>
    <lineage>
        <taxon>Bacteria</taxon>
        <taxon>Pseudomonadati</taxon>
        <taxon>Pseudomonadota</taxon>
        <taxon>Gammaproteobacteria</taxon>
        <taxon>Enterobacterales</taxon>
        <taxon>Enterobacteriaceae</taxon>
        <taxon>Klebsiella/Raoultella group</taxon>
        <taxon>Klebsiella</taxon>
        <taxon>Klebsiella pneumoniae complex</taxon>
    </lineage>
</organism>
<sequence length="65" mass="7167">MGKLGLIGRELRNHSPFTMIGAATGILFMLAGQRWFHEQAEGLFSIFHPLHVVLSAMVTAALFKV</sequence>
<feature type="transmembrane region" description="Helical" evidence="1">
    <location>
        <begin position="42"/>
        <end position="63"/>
    </location>
</feature>
<feature type="non-terminal residue" evidence="2">
    <location>
        <position position="65"/>
    </location>
</feature>
<dbReference type="AlphaFoldDB" id="A0AAW8ASX8"/>
<keyword evidence="1" id="KW-0472">Membrane</keyword>